<feature type="transmembrane region" description="Helical" evidence="7">
    <location>
        <begin position="170"/>
        <end position="190"/>
    </location>
</feature>
<keyword evidence="4 7" id="KW-0812">Transmembrane</keyword>
<keyword evidence="2" id="KW-0813">Transport</keyword>
<feature type="transmembrane region" description="Helical" evidence="7">
    <location>
        <begin position="343"/>
        <end position="365"/>
    </location>
</feature>
<dbReference type="SUPFAM" id="SSF103473">
    <property type="entry name" value="MFS general substrate transporter"/>
    <property type="match status" value="1"/>
</dbReference>
<dbReference type="Proteomes" id="UP001500784">
    <property type="component" value="Unassembled WGS sequence"/>
</dbReference>
<dbReference type="InterPro" id="IPR010290">
    <property type="entry name" value="TM_effector"/>
</dbReference>
<dbReference type="PANTHER" id="PTHR23513:SF11">
    <property type="entry name" value="STAPHYLOFERRIN A TRANSPORTER"/>
    <property type="match status" value="1"/>
</dbReference>
<feature type="transmembrane region" description="Helical" evidence="7">
    <location>
        <begin position="223"/>
        <end position="244"/>
    </location>
</feature>
<feature type="transmembrane region" description="Helical" evidence="7">
    <location>
        <begin position="371"/>
        <end position="395"/>
    </location>
</feature>
<evidence type="ECO:0000256" key="3">
    <source>
        <dbReference type="ARBA" id="ARBA00022475"/>
    </source>
</evidence>
<evidence type="ECO:0000256" key="4">
    <source>
        <dbReference type="ARBA" id="ARBA00022692"/>
    </source>
</evidence>
<comment type="caution">
    <text evidence="9">The sequence shown here is derived from an EMBL/GenBank/DDBJ whole genome shotgun (WGS) entry which is preliminary data.</text>
</comment>
<evidence type="ECO:0000256" key="7">
    <source>
        <dbReference type="SAM" id="Phobius"/>
    </source>
</evidence>
<feature type="transmembrane region" description="Helical" evidence="7">
    <location>
        <begin position="310"/>
        <end position="331"/>
    </location>
</feature>
<evidence type="ECO:0000256" key="1">
    <source>
        <dbReference type="ARBA" id="ARBA00004651"/>
    </source>
</evidence>
<proteinExistence type="predicted"/>
<dbReference type="CDD" id="cd06173">
    <property type="entry name" value="MFS_MefA_like"/>
    <property type="match status" value="1"/>
</dbReference>
<evidence type="ECO:0000256" key="6">
    <source>
        <dbReference type="ARBA" id="ARBA00023136"/>
    </source>
</evidence>
<dbReference type="RefSeq" id="WP_152229487.1">
    <property type="nucleotide sequence ID" value="NZ_BAAALV010000008.1"/>
</dbReference>
<reference evidence="9 10" key="1">
    <citation type="journal article" date="2019" name="Int. J. Syst. Evol. Microbiol.">
        <title>The Global Catalogue of Microorganisms (GCM) 10K type strain sequencing project: providing services to taxonomists for standard genome sequencing and annotation.</title>
        <authorList>
            <consortium name="The Broad Institute Genomics Platform"/>
            <consortium name="The Broad Institute Genome Sequencing Center for Infectious Disease"/>
            <person name="Wu L."/>
            <person name="Ma J."/>
        </authorList>
    </citation>
    <scope>NUCLEOTIDE SEQUENCE [LARGE SCALE GENOMIC DNA]</scope>
    <source>
        <strain evidence="9 10">JCM 13316</strain>
    </source>
</reference>
<dbReference type="Gene3D" id="1.20.1250.20">
    <property type="entry name" value="MFS general substrate transporter like domains"/>
    <property type="match status" value="1"/>
</dbReference>
<keyword evidence="5 7" id="KW-1133">Transmembrane helix</keyword>
<sequence length="521" mass="54691">MESPWAPLRNRWFLILWLAQLGSNVGSWMQTVGAQWYLVERGASPVLVSLVQSASLAPALLLGLVAGVLADAFNRRRLILGSNLFAAGAGCLLTAITALGLLGPDSLLLYTFLIGCGVALSSPAWQAVTPSLVPRGQIRSASALGSVAVNAARAVGPALGGVLVSAAGPAFVFGLNALSFLGTALAVFLWRSAPQSPEDREHLGEALAAGMRYIRAAPRIRRILLRCILFLVPASALYALLPVAVNGHLGLGSSGYGLLLGALGGGAILGVALLSPTRRLLGDTALLGASAAVFGVAVFSAGYLPPVPLGILLVLAGMAWINTLSTLNSAMQLTLPEWVRARGLAVYLMVLTGTQALGSVLWGSLATAFGYAPVLAGAAVVLLLVAASVVPLPLLPGTGKLDRSVPEPELGLEVESEPDPGAGPVTVLVAYELDPEQASEFVEAMREVKLSRLRTGATTWELVHSVTDSSQFREIYDVPTWREYMRQEHQRLTGADRQNLERAAALAREEPSLRWFLPADA</sequence>
<keyword evidence="6 7" id="KW-0472">Membrane</keyword>
<dbReference type="Pfam" id="PF05977">
    <property type="entry name" value="MFS_3"/>
    <property type="match status" value="1"/>
</dbReference>
<evidence type="ECO:0000313" key="10">
    <source>
        <dbReference type="Proteomes" id="UP001500784"/>
    </source>
</evidence>
<feature type="transmembrane region" description="Helical" evidence="7">
    <location>
        <begin position="140"/>
        <end position="164"/>
    </location>
</feature>
<dbReference type="InterPro" id="IPR020846">
    <property type="entry name" value="MFS_dom"/>
</dbReference>
<organism evidence="9 10">
    <name type="scientific">Arthrobacter gandavensis</name>
    <dbReference type="NCBI Taxonomy" id="169960"/>
    <lineage>
        <taxon>Bacteria</taxon>
        <taxon>Bacillati</taxon>
        <taxon>Actinomycetota</taxon>
        <taxon>Actinomycetes</taxon>
        <taxon>Micrococcales</taxon>
        <taxon>Micrococcaceae</taxon>
        <taxon>Arthrobacter</taxon>
    </lineage>
</organism>
<dbReference type="PROSITE" id="PS50850">
    <property type="entry name" value="MFS"/>
    <property type="match status" value="1"/>
</dbReference>
<evidence type="ECO:0000259" key="8">
    <source>
        <dbReference type="PROSITE" id="PS50850"/>
    </source>
</evidence>
<evidence type="ECO:0000313" key="9">
    <source>
        <dbReference type="EMBL" id="GAA1924746.1"/>
    </source>
</evidence>
<evidence type="ECO:0000256" key="2">
    <source>
        <dbReference type="ARBA" id="ARBA00022448"/>
    </source>
</evidence>
<name>A0ABN2PM69_9MICC</name>
<dbReference type="EMBL" id="BAAALV010000008">
    <property type="protein sequence ID" value="GAA1924746.1"/>
    <property type="molecule type" value="Genomic_DNA"/>
</dbReference>
<gene>
    <name evidence="9" type="ORF">GCM10009688_32290</name>
</gene>
<keyword evidence="10" id="KW-1185">Reference proteome</keyword>
<keyword evidence="3" id="KW-1003">Cell membrane</keyword>
<feature type="transmembrane region" description="Helical" evidence="7">
    <location>
        <begin position="50"/>
        <end position="72"/>
    </location>
</feature>
<protein>
    <submittedName>
        <fullName evidence="9">MFS transporter</fullName>
    </submittedName>
</protein>
<evidence type="ECO:0000256" key="5">
    <source>
        <dbReference type="ARBA" id="ARBA00022989"/>
    </source>
</evidence>
<feature type="transmembrane region" description="Helical" evidence="7">
    <location>
        <begin position="84"/>
        <end position="102"/>
    </location>
</feature>
<feature type="transmembrane region" description="Helical" evidence="7">
    <location>
        <begin position="108"/>
        <end position="128"/>
    </location>
</feature>
<dbReference type="PANTHER" id="PTHR23513">
    <property type="entry name" value="INTEGRAL MEMBRANE EFFLUX PROTEIN-RELATED"/>
    <property type="match status" value="1"/>
</dbReference>
<comment type="subcellular location">
    <subcellularLocation>
        <location evidence="1">Cell membrane</location>
        <topology evidence="1">Multi-pass membrane protein</topology>
    </subcellularLocation>
</comment>
<accession>A0ABN2PM69</accession>
<feature type="transmembrane region" description="Helical" evidence="7">
    <location>
        <begin position="256"/>
        <end position="274"/>
    </location>
</feature>
<feature type="transmembrane region" description="Helical" evidence="7">
    <location>
        <begin position="286"/>
        <end position="304"/>
    </location>
</feature>
<feature type="domain" description="Major facilitator superfamily (MFS) profile" evidence="8">
    <location>
        <begin position="12"/>
        <end position="394"/>
    </location>
</feature>
<dbReference type="InterPro" id="IPR036259">
    <property type="entry name" value="MFS_trans_sf"/>
</dbReference>